<keyword evidence="3" id="KW-1185">Reference proteome</keyword>
<accession>A0AAE1U1E5</accession>
<evidence type="ECO:0000313" key="3">
    <source>
        <dbReference type="Proteomes" id="UP001292094"/>
    </source>
</evidence>
<protein>
    <submittedName>
        <fullName evidence="2">Uncharacterized protein</fullName>
    </submittedName>
</protein>
<dbReference type="EMBL" id="JAWZYT010002680">
    <property type="protein sequence ID" value="KAK4302735.1"/>
    <property type="molecule type" value="Genomic_DNA"/>
</dbReference>
<reference evidence="2" key="1">
    <citation type="submission" date="2023-11" db="EMBL/GenBank/DDBJ databases">
        <title>Genome assemblies of two species of porcelain crab, Petrolisthes cinctipes and Petrolisthes manimaculis (Anomura: Porcellanidae).</title>
        <authorList>
            <person name="Angst P."/>
        </authorList>
    </citation>
    <scope>NUCLEOTIDE SEQUENCE</scope>
    <source>
        <strain evidence="2">PB745_02</strain>
        <tissue evidence="2">Gill</tissue>
    </source>
</reference>
<gene>
    <name evidence="2" type="ORF">Pmani_025193</name>
</gene>
<sequence length="221" mass="25125">MAKRKSKNSGRVESWNEKKQEQLVLPFTSSSKGNKRVKQQHTTHVTKSCKNRARKKVCPIQLLKTYSPYAVPIMFPTPPSPEHLPIPEFPNMHQSGSCQDGIQYPSRSSPECLQVCPNQLSKTYAVQPSPEFPNLHPLQSPPQCLPVPEEFPNLHQSHSCQDWVSNILHRQPKKNIYQSLISKTCTQHVCVKNVSSIHLHHMSHLIQSHQAYLDLAICAQD</sequence>
<feature type="region of interest" description="Disordered" evidence="1">
    <location>
        <begin position="1"/>
        <end position="48"/>
    </location>
</feature>
<dbReference type="Proteomes" id="UP001292094">
    <property type="component" value="Unassembled WGS sequence"/>
</dbReference>
<evidence type="ECO:0000256" key="1">
    <source>
        <dbReference type="SAM" id="MobiDB-lite"/>
    </source>
</evidence>
<proteinExistence type="predicted"/>
<dbReference type="AlphaFoldDB" id="A0AAE1U1E5"/>
<organism evidence="2 3">
    <name type="scientific">Petrolisthes manimaculis</name>
    <dbReference type="NCBI Taxonomy" id="1843537"/>
    <lineage>
        <taxon>Eukaryota</taxon>
        <taxon>Metazoa</taxon>
        <taxon>Ecdysozoa</taxon>
        <taxon>Arthropoda</taxon>
        <taxon>Crustacea</taxon>
        <taxon>Multicrustacea</taxon>
        <taxon>Malacostraca</taxon>
        <taxon>Eumalacostraca</taxon>
        <taxon>Eucarida</taxon>
        <taxon>Decapoda</taxon>
        <taxon>Pleocyemata</taxon>
        <taxon>Anomura</taxon>
        <taxon>Galatheoidea</taxon>
        <taxon>Porcellanidae</taxon>
        <taxon>Petrolisthes</taxon>
    </lineage>
</organism>
<evidence type="ECO:0000313" key="2">
    <source>
        <dbReference type="EMBL" id="KAK4302735.1"/>
    </source>
</evidence>
<comment type="caution">
    <text evidence="2">The sequence shown here is derived from an EMBL/GenBank/DDBJ whole genome shotgun (WGS) entry which is preliminary data.</text>
</comment>
<name>A0AAE1U1E5_9EUCA</name>